<dbReference type="EMBL" id="ML977504">
    <property type="protein sequence ID" value="KAF2130506.1"/>
    <property type="molecule type" value="Genomic_DNA"/>
</dbReference>
<evidence type="ECO:0000256" key="1">
    <source>
        <dbReference type="SAM" id="MobiDB-lite"/>
    </source>
</evidence>
<evidence type="ECO:0000313" key="3">
    <source>
        <dbReference type="Proteomes" id="UP000799771"/>
    </source>
</evidence>
<keyword evidence="3" id="KW-1185">Reference proteome</keyword>
<protein>
    <submittedName>
        <fullName evidence="2">Uncharacterized protein</fullName>
    </submittedName>
</protein>
<feature type="compositionally biased region" description="Polar residues" evidence="1">
    <location>
        <begin position="579"/>
        <end position="601"/>
    </location>
</feature>
<feature type="region of interest" description="Disordered" evidence="1">
    <location>
        <begin position="279"/>
        <end position="368"/>
    </location>
</feature>
<dbReference type="RefSeq" id="XP_033524893.1">
    <property type="nucleotide sequence ID" value="XM_033670376.1"/>
</dbReference>
<proteinExistence type="predicted"/>
<dbReference type="AlphaFoldDB" id="A0A6A6AG10"/>
<reference evidence="2" key="1">
    <citation type="journal article" date="2020" name="Stud. Mycol.">
        <title>101 Dothideomycetes genomes: a test case for predicting lifestyles and emergence of pathogens.</title>
        <authorList>
            <person name="Haridas S."/>
            <person name="Albert R."/>
            <person name="Binder M."/>
            <person name="Bloem J."/>
            <person name="Labutti K."/>
            <person name="Salamov A."/>
            <person name="Andreopoulos B."/>
            <person name="Baker S."/>
            <person name="Barry K."/>
            <person name="Bills G."/>
            <person name="Bluhm B."/>
            <person name="Cannon C."/>
            <person name="Castanera R."/>
            <person name="Culley D."/>
            <person name="Daum C."/>
            <person name="Ezra D."/>
            <person name="Gonzalez J."/>
            <person name="Henrissat B."/>
            <person name="Kuo A."/>
            <person name="Liang C."/>
            <person name="Lipzen A."/>
            <person name="Lutzoni F."/>
            <person name="Magnuson J."/>
            <person name="Mondo S."/>
            <person name="Nolan M."/>
            <person name="Ohm R."/>
            <person name="Pangilinan J."/>
            <person name="Park H.-J."/>
            <person name="Ramirez L."/>
            <person name="Alfaro M."/>
            <person name="Sun H."/>
            <person name="Tritt A."/>
            <person name="Yoshinaga Y."/>
            <person name="Zwiers L.-H."/>
            <person name="Turgeon B."/>
            <person name="Goodwin S."/>
            <person name="Spatafora J."/>
            <person name="Crous P."/>
            <person name="Grigoriev I."/>
        </authorList>
    </citation>
    <scope>NUCLEOTIDE SEQUENCE</scope>
    <source>
        <strain evidence="2">CBS 119687</strain>
    </source>
</reference>
<feature type="compositionally biased region" description="Low complexity" evidence="1">
    <location>
        <begin position="611"/>
        <end position="624"/>
    </location>
</feature>
<dbReference type="GeneID" id="54410808"/>
<dbReference type="OrthoDB" id="3800943at2759"/>
<evidence type="ECO:0000313" key="2">
    <source>
        <dbReference type="EMBL" id="KAF2130506.1"/>
    </source>
</evidence>
<sequence length="843" mass="92277">MTPVSSFCQFESPECSNNQDLFSSANTPLSRAGIAVSRSTSEMDMHSEPRYAVLQDPFAYYKAFLDTSVPPAARTNGLAHDDNGYICHTETIGLQESQTPGNQQQTRARAVPHNLAVRFANRSNGAPLATIVEQGSFSTLNSYGSLLSVGRFPPLVATENASPNRTTSRLSRSLDEKILRNIQEDAFLEQDGTVMVEAPAMPSANQGNERLHLVCDTYTPARSDFPESRHNPEPQIDDQDYVVDDRGVRGFLRGVLHNVRAASRTRSRSSSFTHVTIIDSQEEPADTINDSPQIHHQGRSFETPEMSNQKPDTYHHAESASSGVAFEVVPEPQPRNRKISRANSQSSAHVPPPLLRVPQSSYQTEPDHGPVIRLPACSLATHSRERCLLEHNVLPGPRNATHDDGTMEAAKPSIQDRHDIAAKYTFDDTSVPRNKTTSLAEVDCARYTSRNASFCSTMSTSYSGTVLGIDLDLQYGLSHQPRRSRPATPVWFTPQMAELERQASPSESTEWRQPTAAEPTSHTMTSSALMTLLPVAMASGIVRRNYDTPKISFYSPSGNLIQPEGSPTPGASISDYGGSPTNTISRYNKTNLPSDYITTSGLPPPRPSLQPMTTPPTSKSPLPSHLRHHHNYRQPELSHISSCEPFLIPIPAVKGCGGVVRNNSFSPRSGILQTHNGPSDAHLRHHRSTRSMVRSIRSEAEFYRLRFVNQVLSASCTPPLPPRPKGKTLQKRGIANQGLHTGKPHTRVAATSGISDHIDRHIWEGVCGPSSAAHALRICFCQPYDGAGKRGLCRGDHGDMDTGVNATDRHMEPNVRIARKGRRKGLRARSDSAVSGVVGLIDG</sequence>
<dbReference type="Proteomes" id="UP000799771">
    <property type="component" value="Unassembled WGS sequence"/>
</dbReference>
<feature type="region of interest" description="Disordered" evidence="1">
    <location>
        <begin position="557"/>
        <end position="626"/>
    </location>
</feature>
<accession>A0A6A6AG10</accession>
<feature type="region of interest" description="Disordered" evidence="1">
    <location>
        <begin position="499"/>
        <end position="524"/>
    </location>
</feature>
<organism evidence="2 3">
    <name type="scientific">Dothidotthia symphoricarpi CBS 119687</name>
    <dbReference type="NCBI Taxonomy" id="1392245"/>
    <lineage>
        <taxon>Eukaryota</taxon>
        <taxon>Fungi</taxon>
        <taxon>Dikarya</taxon>
        <taxon>Ascomycota</taxon>
        <taxon>Pezizomycotina</taxon>
        <taxon>Dothideomycetes</taxon>
        <taxon>Pleosporomycetidae</taxon>
        <taxon>Pleosporales</taxon>
        <taxon>Dothidotthiaceae</taxon>
        <taxon>Dothidotthia</taxon>
    </lineage>
</organism>
<gene>
    <name evidence="2" type="ORF">P153DRAFT_384773</name>
</gene>
<name>A0A6A6AG10_9PLEO</name>
<feature type="compositionally biased region" description="Polar residues" evidence="1">
    <location>
        <begin position="503"/>
        <end position="524"/>
    </location>
</feature>